<accession>A0A9X1LAY3</accession>
<dbReference type="Pfam" id="PF10592">
    <property type="entry name" value="AIPR"/>
    <property type="match status" value="1"/>
</dbReference>
<dbReference type="RefSeq" id="WP_226614066.1">
    <property type="nucleotide sequence ID" value="NZ_JAJAQI010000077.1"/>
</dbReference>
<reference evidence="2" key="1">
    <citation type="submission" date="2021-10" db="EMBL/GenBank/DDBJ databases">
        <title>Roseicella aerolatum sp. nov., isolated from aerosols of e-waste dismantling site.</title>
        <authorList>
            <person name="Qin T."/>
        </authorList>
    </citation>
    <scope>NUCLEOTIDE SEQUENCE</scope>
    <source>
        <strain evidence="2">GB24</strain>
    </source>
</reference>
<dbReference type="InterPro" id="IPR018891">
    <property type="entry name" value="AIPR_C"/>
</dbReference>
<evidence type="ECO:0000313" key="2">
    <source>
        <dbReference type="EMBL" id="MCB4825279.1"/>
    </source>
</evidence>
<organism evidence="2 3">
    <name type="scientific">Roseicella aerolata</name>
    <dbReference type="NCBI Taxonomy" id="2883479"/>
    <lineage>
        <taxon>Bacteria</taxon>
        <taxon>Pseudomonadati</taxon>
        <taxon>Pseudomonadota</taxon>
        <taxon>Alphaproteobacteria</taxon>
        <taxon>Acetobacterales</taxon>
        <taxon>Roseomonadaceae</taxon>
        <taxon>Roseicella</taxon>
    </lineage>
</organism>
<dbReference type="EMBL" id="JAJAQI010000077">
    <property type="protein sequence ID" value="MCB4825279.1"/>
    <property type="molecule type" value="Genomic_DNA"/>
</dbReference>
<dbReference type="Proteomes" id="UP001139311">
    <property type="component" value="Unassembled WGS sequence"/>
</dbReference>
<proteinExistence type="predicted"/>
<sequence length="565" mass="62144">MEKNFVPLIDLVDYQEKSENDKQNAGLTRALAAFALCNAADLTPEIAVSSITDGYDDNGLDAVYHAAEDKTLYLCQSKWSNDGLGSIDVGGAEKFARGVRDILSLKLDRFNSKITTRKDVIEEAINNSVRINLIIVYSGSDKISEHVKRVFSDLLADLNDTGDVAVLDVVSQENLYSIVSMGGRGEPVDIAIQLFDWGQTKAPYQAFYGQVAASDVAQWGARWRHKIFSKNIRSFLGSNTAVNEGIADSIRKTPAHFWYLNNGITALCSRVQKRAVGGNSREAGTFECQGVAIVNGAQTVGTITSLAETAGEELATARVPIRLISLEGCPPEFANEVTRATNTQNRVDARNFVALDQEQARLRSELLIDGIDYEYRQGEGEPNGENRFGLVDATIALACSSSSPDLAVQAKREISKLWDDLSRPPYKLMFNSGLSGLKLWHLVQILREIDSALEDLRYFVSDARVKSVIINGNRLVAHIVFRNFICANIGLVYFKILDHTDTLHVLTQQVVIKIAEVIVDCYGDSYLAHLFKNLSKCKDVANQVGAIAPDAKAVDAMRIARQELS</sequence>
<feature type="domain" description="Abortive phage infection protein C-terminal" evidence="1">
    <location>
        <begin position="228"/>
        <end position="515"/>
    </location>
</feature>
<evidence type="ECO:0000259" key="1">
    <source>
        <dbReference type="Pfam" id="PF10592"/>
    </source>
</evidence>
<protein>
    <submittedName>
        <fullName evidence="2">AIPR family protein</fullName>
    </submittedName>
</protein>
<dbReference type="AlphaFoldDB" id="A0A9X1LAY3"/>
<comment type="caution">
    <text evidence="2">The sequence shown here is derived from an EMBL/GenBank/DDBJ whole genome shotgun (WGS) entry which is preliminary data.</text>
</comment>
<keyword evidence="3" id="KW-1185">Reference proteome</keyword>
<evidence type="ECO:0000313" key="3">
    <source>
        <dbReference type="Proteomes" id="UP001139311"/>
    </source>
</evidence>
<gene>
    <name evidence="2" type="ORF">LHA35_26525</name>
</gene>
<name>A0A9X1LAY3_9PROT</name>